<keyword evidence="1" id="KW-1133">Transmembrane helix</keyword>
<name>A0A8H2PUZ7_ACIRA</name>
<sequence length="123" mass="13944">MLDFWYSARCTRQVKLIVCIMTCAMIYLCSTVQALSAVLTGFSLGLGISIHLLRQLNLKIRQDNIYKNGLSILLYSVPLAVFLILLYVLPDEHKMILGLQVLGFTALGLFIVSIYENRAKRFK</sequence>
<gene>
    <name evidence="2" type="ORF">FHY67_07930</name>
</gene>
<keyword evidence="1" id="KW-0472">Membrane</keyword>
<organism evidence="2 3">
    <name type="scientific">Acinetobacter radioresistens</name>
    <dbReference type="NCBI Taxonomy" id="40216"/>
    <lineage>
        <taxon>Bacteria</taxon>
        <taxon>Pseudomonadati</taxon>
        <taxon>Pseudomonadota</taxon>
        <taxon>Gammaproteobacteria</taxon>
        <taxon>Moraxellales</taxon>
        <taxon>Moraxellaceae</taxon>
        <taxon>Acinetobacter</taxon>
    </lineage>
</organism>
<evidence type="ECO:0000313" key="3">
    <source>
        <dbReference type="Proteomes" id="UP000314285"/>
    </source>
</evidence>
<protein>
    <submittedName>
        <fullName evidence="2">Uncharacterized protein</fullName>
    </submittedName>
</protein>
<dbReference type="AlphaFoldDB" id="A0A8H2PUZ7"/>
<reference evidence="2 3" key="1">
    <citation type="submission" date="2019-06" db="EMBL/GenBank/DDBJ databases">
        <title>Genome of Acinetobacter radioresistens APH1, a phenol degrading strain.</title>
        <authorList>
            <person name="Liu Y."/>
        </authorList>
    </citation>
    <scope>NUCLEOTIDE SEQUENCE [LARGE SCALE GENOMIC DNA]</scope>
    <source>
        <strain evidence="2 3">APH1</strain>
    </source>
</reference>
<proteinExistence type="predicted"/>
<accession>A0A8H2PUZ7</accession>
<dbReference type="RefSeq" id="WP_005023331.1">
    <property type="nucleotide sequence ID" value="NZ_CP027365.1"/>
</dbReference>
<dbReference type="EMBL" id="VFBM01000005">
    <property type="protein sequence ID" value="TNX92082.1"/>
    <property type="molecule type" value="Genomic_DNA"/>
</dbReference>
<feature type="transmembrane region" description="Helical" evidence="1">
    <location>
        <begin position="34"/>
        <end position="53"/>
    </location>
</feature>
<evidence type="ECO:0000313" key="2">
    <source>
        <dbReference type="EMBL" id="TNX92082.1"/>
    </source>
</evidence>
<evidence type="ECO:0000256" key="1">
    <source>
        <dbReference type="SAM" id="Phobius"/>
    </source>
</evidence>
<keyword evidence="1" id="KW-0812">Transmembrane</keyword>
<feature type="transmembrane region" description="Helical" evidence="1">
    <location>
        <begin position="12"/>
        <end position="28"/>
    </location>
</feature>
<feature type="transmembrane region" description="Helical" evidence="1">
    <location>
        <begin position="95"/>
        <end position="115"/>
    </location>
</feature>
<comment type="caution">
    <text evidence="2">The sequence shown here is derived from an EMBL/GenBank/DDBJ whole genome shotgun (WGS) entry which is preliminary data.</text>
</comment>
<feature type="transmembrane region" description="Helical" evidence="1">
    <location>
        <begin position="65"/>
        <end position="89"/>
    </location>
</feature>
<dbReference type="Proteomes" id="UP000314285">
    <property type="component" value="Unassembled WGS sequence"/>
</dbReference>